<organism evidence="3 4">
    <name type="scientific">Escherichia coli</name>
    <dbReference type="NCBI Taxonomy" id="562"/>
    <lineage>
        <taxon>Bacteria</taxon>
        <taxon>Pseudomonadati</taxon>
        <taxon>Pseudomonadota</taxon>
        <taxon>Gammaproteobacteria</taxon>
        <taxon>Enterobacterales</taxon>
        <taxon>Enterobacteriaceae</taxon>
        <taxon>Escherichia</taxon>
    </lineage>
</organism>
<dbReference type="GO" id="GO:0006011">
    <property type="term" value="P:UDP-alpha-D-glucose metabolic process"/>
    <property type="evidence" value="ECO:0007669"/>
    <property type="project" value="InterPro"/>
</dbReference>
<proteinExistence type="predicted"/>
<dbReference type="InterPro" id="IPR029044">
    <property type="entry name" value="Nucleotide-diphossugar_trans"/>
</dbReference>
<dbReference type="PANTHER" id="PTHR43197">
    <property type="entry name" value="UTP--GLUCOSE-1-PHOSPHATE URIDYLYLTRANSFERASE"/>
    <property type="match status" value="1"/>
</dbReference>
<dbReference type="Proteomes" id="UP000523197">
    <property type="component" value="Unassembled WGS sequence"/>
</dbReference>
<evidence type="ECO:0000313" key="3">
    <source>
        <dbReference type="EMBL" id="MBA1890080.1"/>
    </source>
</evidence>
<dbReference type="GO" id="GO:0003983">
    <property type="term" value="F:UTP:glucose-1-phosphate uridylyltransferase activity"/>
    <property type="evidence" value="ECO:0007669"/>
    <property type="project" value="InterPro"/>
</dbReference>
<comment type="caution">
    <text evidence="3">The sequence shown here is derived from an EMBL/GenBank/DDBJ whole genome shotgun (WGS) entry which is preliminary data.</text>
</comment>
<feature type="non-terminal residue" evidence="3">
    <location>
        <position position="1"/>
    </location>
</feature>
<dbReference type="Gene3D" id="3.90.550.10">
    <property type="entry name" value="Spore Coat Polysaccharide Biosynthesis Protein SpsA, Chain A"/>
    <property type="match status" value="1"/>
</dbReference>
<keyword evidence="2 3" id="KW-0548">Nucleotidyltransferase</keyword>
<gene>
    <name evidence="3" type="ORF">HLX92_28655</name>
</gene>
<accession>A0A8T3LG22</accession>
<dbReference type="InterPro" id="IPR005771">
    <property type="entry name" value="GalU_uridylyltTrfase_bac/arc"/>
</dbReference>
<keyword evidence="1" id="KW-0808">Transferase</keyword>
<evidence type="ECO:0000256" key="2">
    <source>
        <dbReference type="ARBA" id="ARBA00022695"/>
    </source>
</evidence>
<dbReference type="EMBL" id="JABFNF010000751">
    <property type="protein sequence ID" value="MBA1890080.1"/>
    <property type="molecule type" value="Genomic_DNA"/>
</dbReference>
<sequence>AAIWPILAATGFGAWERIQLSDAIATLLQHRPVEAYRQVGHSYDCGEKLGYAEAFVAGGLSHPQQGEAFRAWLRDLQQRID</sequence>
<evidence type="ECO:0000256" key="1">
    <source>
        <dbReference type="ARBA" id="ARBA00022679"/>
    </source>
</evidence>
<protein>
    <submittedName>
        <fullName evidence="3">UTP--glucose-1-phosphate uridylyltransferase subunit GalU</fullName>
    </submittedName>
</protein>
<name>A0A8T3LG22_ECOLX</name>
<dbReference type="AlphaFoldDB" id="A0A8T3LG22"/>
<dbReference type="PANTHER" id="PTHR43197:SF2">
    <property type="entry name" value="UTP--GLUCOSE-1-PHOSPHATE URIDYLYLTRANSFERASE"/>
    <property type="match status" value="1"/>
</dbReference>
<evidence type="ECO:0000313" key="4">
    <source>
        <dbReference type="Proteomes" id="UP000523197"/>
    </source>
</evidence>
<reference evidence="3 4" key="1">
    <citation type="submission" date="2020-05" db="EMBL/GenBank/DDBJ databases">
        <title>Epidemiological investigations into extended-spectrum beta-lactam resistant Escherichia coli ST457 carried by Australian Silver gulls identified clonal lineages that cause ExPEC disease.</title>
        <authorList>
            <person name="Nesporova K."/>
            <person name="Wyrsch E.R."/>
            <person name="Valcek A."/>
            <person name="Bitar I."/>
            <person name="Chaw K."/>
            <person name="Harris P."/>
            <person name="Hrabak J."/>
            <person name="Djordjevic S.P."/>
            <person name="Dolejska M."/>
        </authorList>
    </citation>
    <scope>NUCLEOTIDE SEQUENCE [LARGE SCALE GENOMIC DNA]</scope>
    <source>
        <strain evidence="3 4">CE1966</strain>
    </source>
</reference>